<dbReference type="EMBL" id="CAJVPT010035045">
    <property type="protein sequence ID" value="CAG8710070.1"/>
    <property type="molecule type" value="Genomic_DNA"/>
</dbReference>
<sequence length="158" mass="17921">ESGFRPEPLPLLLPHRQPSSPAQKEARRAEPLNSKHWLTTTEPVYITTIPVPSHGRHPGYEYTCFWYAASLPPDAVRETDTGMEDEKNYIGKLLHVNEALQLLRDSEAYVLWFTYKTWEQTCQTLEEDEKEAQPTPRGAKEGQTGSLSTSSDLMSSMV</sequence>
<evidence type="ECO:0000313" key="1">
    <source>
        <dbReference type="EMBL" id="CAG8710070.1"/>
    </source>
</evidence>
<protein>
    <submittedName>
        <fullName evidence="1">7231_t:CDS:1</fullName>
    </submittedName>
</protein>
<gene>
    <name evidence="1" type="ORF">ACOLOM_LOCUS10622</name>
</gene>
<accession>A0ACA9PI44</accession>
<reference evidence="1" key="1">
    <citation type="submission" date="2021-06" db="EMBL/GenBank/DDBJ databases">
        <authorList>
            <person name="Kallberg Y."/>
            <person name="Tangrot J."/>
            <person name="Rosling A."/>
        </authorList>
    </citation>
    <scope>NUCLEOTIDE SEQUENCE</scope>
    <source>
        <strain evidence="1">CL356</strain>
    </source>
</reference>
<feature type="non-terminal residue" evidence="1">
    <location>
        <position position="1"/>
    </location>
</feature>
<organism evidence="1 2">
    <name type="scientific">Acaulospora colombiana</name>
    <dbReference type="NCBI Taxonomy" id="27376"/>
    <lineage>
        <taxon>Eukaryota</taxon>
        <taxon>Fungi</taxon>
        <taxon>Fungi incertae sedis</taxon>
        <taxon>Mucoromycota</taxon>
        <taxon>Glomeromycotina</taxon>
        <taxon>Glomeromycetes</taxon>
        <taxon>Diversisporales</taxon>
        <taxon>Acaulosporaceae</taxon>
        <taxon>Acaulospora</taxon>
    </lineage>
</organism>
<proteinExistence type="predicted"/>
<dbReference type="Proteomes" id="UP000789525">
    <property type="component" value="Unassembled WGS sequence"/>
</dbReference>
<keyword evidence="2" id="KW-1185">Reference proteome</keyword>
<name>A0ACA9PI44_9GLOM</name>
<comment type="caution">
    <text evidence="1">The sequence shown here is derived from an EMBL/GenBank/DDBJ whole genome shotgun (WGS) entry which is preliminary data.</text>
</comment>
<evidence type="ECO:0000313" key="2">
    <source>
        <dbReference type="Proteomes" id="UP000789525"/>
    </source>
</evidence>